<organism evidence="1 2">
    <name type="scientific">Cloeon dipterum</name>
    <dbReference type="NCBI Taxonomy" id="197152"/>
    <lineage>
        <taxon>Eukaryota</taxon>
        <taxon>Metazoa</taxon>
        <taxon>Ecdysozoa</taxon>
        <taxon>Arthropoda</taxon>
        <taxon>Hexapoda</taxon>
        <taxon>Insecta</taxon>
        <taxon>Pterygota</taxon>
        <taxon>Palaeoptera</taxon>
        <taxon>Ephemeroptera</taxon>
        <taxon>Pisciforma</taxon>
        <taxon>Baetidae</taxon>
        <taxon>Cloeon</taxon>
    </lineage>
</organism>
<proteinExistence type="predicted"/>
<reference evidence="1 2" key="1">
    <citation type="submission" date="2020-04" db="EMBL/GenBank/DDBJ databases">
        <authorList>
            <person name="Alioto T."/>
            <person name="Alioto T."/>
            <person name="Gomez Garrido J."/>
        </authorList>
    </citation>
    <scope>NUCLEOTIDE SEQUENCE [LARGE SCALE GENOMIC DNA]</scope>
</reference>
<sequence length="209" mass="24506">MPLVKPLCRVCERPTADGAVQAVQLDKEKLQTWFLNVCGHEMAEEVQDEDLICYFCIWNAEFLAKYVSEHEALAWWPPDLAYLKDVARELRRKYLEGKAEQCWVQLEKIELPKIEKDKHEEFEAQSDGRQNRMKCFYCGKVVASITSHVKNMHETAIRCDYRKCATYFHTVEEKETHQGSASKVPSKEIVQVQFMRERVSVVQRPQKSY</sequence>
<protein>
    <submittedName>
        <fullName evidence="1">Uncharacterized protein</fullName>
    </submittedName>
</protein>
<dbReference type="Proteomes" id="UP000494165">
    <property type="component" value="Unassembled WGS sequence"/>
</dbReference>
<gene>
    <name evidence="1" type="ORF">CLODIP_2_CD11090</name>
</gene>
<dbReference type="EMBL" id="CADEPI010000459">
    <property type="protein sequence ID" value="CAB3386166.1"/>
    <property type="molecule type" value="Genomic_DNA"/>
</dbReference>
<dbReference type="AlphaFoldDB" id="A0A8S1DVZ2"/>
<evidence type="ECO:0000313" key="1">
    <source>
        <dbReference type="EMBL" id="CAB3386166.1"/>
    </source>
</evidence>
<keyword evidence="2" id="KW-1185">Reference proteome</keyword>
<comment type="caution">
    <text evidence="1">The sequence shown here is derived from an EMBL/GenBank/DDBJ whole genome shotgun (WGS) entry which is preliminary data.</text>
</comment>
<name>A0A8S1DVZ2_9INSE</name>
<accession>A0A8S1DVZ2</accession>
<evidence type="ECO:0000313" key="2">
    <source>
        <dbReference type="Proteomes" id="UP000494165"/>
    </source>
</evidence>